<feature type="domain" description="RING-type" evidence="3">
    <location>
        <begin position="135"/>
        <end position="170"/>
    </location>
</feature>
<dbReference type="GO" id="GO:0008270">
    <property type="term" value="F:zinc ion binding"/>
    <property type="evidence" value="ECO:0007669"/>
    <property type="project" value="UniProtKB-KW"/>
</dbReference>
<accession>A0A8H7RZ33</accession>
<keyword evidence="2" id="KW-0175">Coiled coil</keyword>
<dbReference type="AlphaFoldDB" id="A0A8H7RZ33"/>
<organism evidence="4 5">
    <name type="scientific">Circinella minor</name>
    <dbReference type="NCBI Taxonomy" id="1195481"/>
    <lineage>
        <taxon>Eukaryota</taxon>
        <taxon>Fungi</taxon>
        <taxon>Fungi incertae sedis</taxon>
        <taxon>Mucoromycota</taxon>
        <taxon>Mucoromycotina</taxon>
        <taxon>Mucoromycetes</taxon>
        <taxon>Mucorales</taxon>
        <taxon>Lichtheimiaceae</taxon>
        <taxon>Circinella</taxon>
    </lineage>
</organism>
<proteinExistence type="predicted"/>
<reference evidence="4 5" key="1">
    <citation type="submission" date="2020-12" db="EMBL/GenBank/DDBJ databases">
        <title>Metabolic potential, ecology and presence of endohyphal bacteria is reflected in genomic diversity of Mucoromycotina.</title>
        <authorList>
            <person name="Muszewska A."/>
            <person name="Okrasinska A."/>
            <person name="Steczkiewicz K."/>
            <person name="Drgas O."/>
            <person name="Orlowska M."/>
            <person name="Perlinska-Lenart U."/>
            <person name="Aleksandrzak-Piekarczyk T."/>
            <person name="Szatraj K."/>
            <person name="Zielenkiewicz U."/>
            <person name="Pilsyk S."/>
            <person name="Malc E."/>
            <person name="Mieczkowski P."/>
            <person name="Kruszewska J.S."/>
            <person name="Biernat P."/>
            <person name="Pawlowska J."/>
        </authorList>
    </citation>
    <scope>NUCLEOTIDE SEQUENCE [LARGE SCALE GENOMIC DNA]</scope>
    <source>
        <strain evidence="4 5">CBS 142.35</strain>
    </source>
</reference>
<sequence>MTTTENNHDHQNSLSRRLDELQTLTARLKNDQVQYQKLHEQYTSDISQLMESTDTSSTEYEKATNQVDEIKRKISELLERKKQIHSELELQKEGRLLDQLKQIDLENDLASVTEQHETLVKKDDSLRARQKSMKCRVCGKRGVEFALLPCFHFCYCEPCVKEISVCVICDESKQGIQKIYYG</sequence>
<protein>
    <recommendedName>
        <fullName evidence="3">RING-type domain-containing protein</fullName>
    </recommendedName>
</protein>
<dbReference type="PROSITE" id="PS50089">
    <property type="entry name" value="ZF_RING_2"/>
    <property type="match status" value="1"/>
</dbReference>
<dbReference type="InterPro" id="IPR013083">
    <property type="entry name" value="Znf_RING/FYVE/PHD"/>
</dbReference>
<dbReference type="InterPro" id="IPR001841">
    <property type="entry name" value="Znf_RING"/>
</dbReference>
<keyword evidence="1" id="KW-0863">Zinc-finger</keyword>
<keyword evidence="1" id="KW-0479">Metal-binding</keyword>
<evidence type="ECO:0000259" key="3">
    <source>
        <dbReference type="PROSITE" id="PS50089"/>
    </source>
</evidence>
<dbReference type="EMBL" id="JAEPRB010000163">
    <property type="protein sequence ID" value="KAG2219806.1"/>
    <property type="molecule type" value="Genomic_DNA"/>
</dbReference>
<dbReference type="Gene3D" id="3.30.40.10">
    <property type="entry name" value="Zinc/RING finger domain, C3HC4 (zinc finger)"/>
    <property type="match status" value="1"/>
</dbReference>
<dbReference type="OrthoDB" id="1711136at2759"/>
<dbReference type="Pfam" id="PF13920">
    <property type="entry name" value="zf-C3HC4_3"/>
    <property type="match status" value="1"/>
</dbReference>
<evidence type="ECO:0000256" key="1">
    <source>
        <dbReference type="PROSITE-ProRule" id="PRU00175"/>
    </source>
</evidence>
<comment type="caution">
    <text evidence="4">The sequence shown here is derived from an EMBL/GenBank/DDBJ whole genome shotgun (WGS) entry which is preliminary data.</text>
</comment>
<evidence type="ECO:0000313" key="5">
    <source>
        <dbReference type="Proteomes" id="UP000646827"/>
    </source>
</evidence>
<feature type="coiled-coil region" evidence="2">
    <location>
        <begin position="11"/>
        <end position="87"/>
    </location>
</feature>
<keyword evidence="5" id="KW-1185">Reference proteome</keyword>
<evidence type="ECO:0000256" key="2">
    <source>
        <dbReference type="SAM" id="Coils"/>
    </source>
</evidence>
<gene>
    <name evidence="4" type="ORF">INT45_001138</name>
</gene>
<name>A0A8H7RZ33_9FUNG</name>
<keyword evidence="1" id="KW-0862">Zinc</keyword>
<dbReference type="Proteomes" id="UP000646827">
    <property type="component" value="Unassembled WGS sequence"/>
</dbReference>
<evidence type="ECO:0000313" key="4">
    <source>
        <dbReference type="EMBL" id="KAG2219806.1"/>
    </source>
</evidence>